<dbReference type="Proteomes" id="UP000199297">
    <property type="component" value="Unassembled WGS sequence"/>
</dbReference>
<dbReference type="OrthoDB" id="6378487at2"/>
<gene>
    <name evidence="1" type="ORF">SAMN05216262_101601</name>
</gene>
<evidence type="ECO:0000313" key="1">
    <source>
        <dbReference type="EMBL" id="SEK53716.1"/>
    </source>
</evidence>
<accession>A0A1H7HTN7</accession>
<dbReference type="Gene3D" id="3.30.590.10">
    <property type="entry name" value="Glutamine synthetase/guanido kinase, catalytic domain"/>
    <property type="match status" value="1"/>
</dbReference>
<dbReference type="EMBL" id="FOBI01000001">
    <property type="protein sequence ID" value="SEK53716.1"/>
    <property type="molecule type" value="Genomic_DNA"/>
</dbReference>
<evidence type="ECO:0000313" key="2">
    <source>
        <dbReference type="Proteomes" id="UP000199297"/>
    </source>
</evidence>
<evidence type="ECO:0008006" key="3">
    <source>
        <dbReference type="Google" id="ProtNLM"/>
    </source>
</evidence>
<dbReference type="STRING" id="641665.GCA_002104455_00104"/>
<proteinExistence type="predicted"/>
<sequence>MKSLNKQAVTIITGLEDHLQQRGFKALIHFELEGCYQKPNQIKVDYQAINDTLRQLNIAGEVVAEYWSNQWEYVSLFQGQSPLQEAYNLSRAMQVLPKLFAKQGVTKTLIKPVVWAGDTGRLATGCRNIFSLDTAAVHIPNAVQINVSVQDLTGKSLMIAAGFAEHLQENLLQTSRVSSLIYLPEEEAFERLALKFKYGLVAELCSPIDISGGHQGSIALYRDIGKHNQKMGETPLLYDTKDNVIASAENWHKTARIEHRLGASSVAYNPYLNVIYTLLNVIDTLDGTIVAEQEQSNSYGQLPNSLYDQASALGAISLFAQSDWFERTIDRVLPQSHLPSDEIATHLTLGQQIKQSYLQQFQQPLVTI</sequence>
<reference evidence="2" key="1">
    <citation type="submission" date="2016-10" db="EMBL/GenBank/DDBJ databases">
        <authorList>
            <person name="Varghese N."/>
            <person name="Submissions S."/>
        </authorList>
    </citation>
    <scope>NUCLEOTIDE SEQUENCE [LARGE SCALE GENOMIC DNA]</scope>
    <source>
        <strain evidence="2">CGMCC 1.9127</strain>
    </source>
</reference>
<organism evidence="1 2">
    <name type="scientific">Colwellia chukchiensis</name>
    <dbReference type="NCBI Taxonomy" id="641665"/>
    <lineage>
        <taxon>Bacteria</taxon>
        <taxon>Pseudomonadati</taxon>
        <taxon>Pseudomonadota</taxon>
        <taxon>Gammaproteobacteria</taxon>
        <taxon>Alteromonadales</taxon>
        <taxon>Colwelliaceae</taxon>
        <taxon>Colwellia</taxon>
    </lineage>
</organism>
<protein>
    <recommendedName>
        <fullName evidence="3">Glutamine synthetase</fullName>
    </recommendedName>
</protein>
<name>A0A1H7HTN7_9GAMM</name>
<dbReference type="AlphaFoldDB" id="A0A1H7HTN7"/>
<dbReference type="RefSeq" id="WP_085282178.1">
    <property type="nucleotide sequence ID" value="NZ_FOBI01000001.1"/>
</dbReference>
<keyword evidence="2" id="KW-1185">Reference proteome</keyword>